<organism evidence="1 2">
    <name type="scientific">Riccia fluitans</name>
    <dbReference type="NCBI Taxonomy" id="41844"/>
    <lineage>
        <taxon>Eukaryota</taxon>
        <taxon>Viridiplantae</taxon>
        <taxon>Streptophyta</taxon>
        <taxon>Embryophyta</taxon>
        <taxon>Marchantiophyta</taxon>
        <taxon>Marchantiopsida</taxon>
        <taxon>Marchantiidae</taxon>
        <taxon>Marchantiales</taxon>
        <taxon>Ricciaceae</taxon>
        <taxon>Riccia</taxon>
    </lineage>
</organism>
<dbReference type="EMBL" id="JBHFFA010000008">
    <property type="protein sequence ID" value="KAL2610556.1"/>
    <property type="molecule type" value="Genomic_DNA"/>
</dbReference>
<evidence type="ECO:0000313" key="2">
    <source>
        <dbReference type="Proteomes" id="UP001605036"/>
    </source>
</evidence>
<dbReference type="AlphaFoldDB" id="A0ABD1XRN0"/>
<comment type="caution">
    <text evidence="1">The sequence shown here is derived from an EMBL/GenBank/DDBJ whole genome shotgun (WGS) entry which is preliminary data.</text>
</comment>
<gene>
    <name evidence="1" type="ORF">R1flu_029129</name>
</gene>
<dbReference type="Proteomes" id="UP001605036">
    <property type="component" value="Unassembled WGS sequence"/>
</dbReference>
<accession>A0ABD1XRN0</accession>
<reference evidence="1 2" key="1">
    <citation type="submission" date="2024-09" db="EMBL/GenBank/DDBJ databases">
        <title>Chromosome-scale assembly of Riccia fluitans.</title>
        <authorList>
            <person name="Paukszto L."/>
            <person name="Sawicki J."/>
            <person name="Karawczyk K."/>
            <person name="Piernik-Szablinska J."/>
            <person name="Szczecinska M."/>
            <person name="Mazdziarz M."/>
        </authorList>
    </citation>
    <scope>NUCLEOTIDE SEQUENCE [LARGE SCALE GENOMIC DNA]</scope>
    <source>
        <strain evidence="1">Rf_01</strain>
        <tissue evidence="1">Aerial parts of the thallus</tissue>
    </source>
</reference>
<keyword evidence="2" id="KW-1185">Reference proteome</keyword>
<evidence type="ECO:0000313" key="1">
    <source>
        <dbReference type="EMBL" id="KAL2610556.1"/>
    </source>
</evidence>
<sequence>MPSASFGNRPRCDGKCWCKRCRNRLTPGCWHRSRVSWGILVEFGRGVCMGNIRLTDGEGAKNIRRGNGVALPGKGVMD</sequence>
<proteinExistence type="predicted"/>
<protein>
    <submittedName>
        <fullName evidence="1">Uncharacterized protein</fullName>
    </submittedName>
</protein>
<name>A0ABD1XRN0_9MARC</name>